<name>A0ABT1K7C3_9ACTN</name>
<keyword evidence="2" id="KW-1185">Reference proteome</keyword>
<evidence type="ECO:0000313" key="1">
    <source>
        <dbReference type="EMBL" id="MCP2349341.1"/>
    </source>
</evidence>
<dbReference type="RefSeq" id="WP_253773806.1">
    <property type="nucleotide sequence ID" value="NZ_JAMZEC010000001.1"/>
</dbReference>
<organism evidence="1 2">
    <name type="scientific">Nonomuraea roseoviolacea subsp. carminata</name>
    <dbReference type="NCBI Taxonomy" id="160689"/>
    <lineage>
        <taxon>Bacteria</taxon>
        <taxon>Bacillati</taxon>
        <taxon>Actinomycetota</taxon>
        <taxon>Actinomycetes</taxon>
        <taxon>Streptosporangiales</taxon>
        <taxon>Streptosporangiaceae</taxon>
        <taxon>Nonomuraea</taxon>
    </lineage>
</organism>
<dbReference type="Proteomes" id="UP001320766">
    <property type="component" value="Unassembled WGS sequence"/>
</dbReference>
<protein>
    <submittedName>
        <fullName evidence="1">Uncharacterized protein YqjF (DUF2071 family)</fullName>
    </submittedName>
</protein>
<dbReference type="InterPro" id="IPR018644">
    <property type="entry name" value="DUF2071"/>
</dbReference>
<proteinExistence type="predicted"/>
<comment type="caution">
    <text evidence="1">The sequence shown here is derived from an EMBL/GenBank/DDBJ whole genome shotgun (WGS) entry which is preliminary data.</text>
</comment>
<evidence type="ECO:0000313" key="2">
    <source>
        <dbReference type="Proteomes" id="UP001320766"/>
    </source>
</evidence>
<sequence>MTRRDDSARHQAPPPPRVAWPVMYHRWSQITFLHWRYPVEAVRALVPESLTVETFDGTAWVGLTPFRMDDVRTPGLPTLPWLSSFPETNCRTYVRDERGRPGVWFLSLDAGRLAAAMGGRAGFWLPYFWSDMSVRTEGDRRRYRCRRRWPGPDGVRCDVDVRVGPALAEAEDDELAHFLTARYRLFSVVAGRTAAAEVEHPVWPLRHAELTGLDQNVLQTAGLPAPAGDPVLHASPGVPVRVGMWSW</sequence>
<dbReference type="PANTHER" id="PTHR39186">
    <property type="entry name" value="DUF2071 FAMILY PROTEIN"/>
    <property type="match status" value="1"/>
</dbReference>
<reference evidence="1 2" key="1">
    <citation type="submission" date="2022-06" db="EMBL/GenBank/DDBJ databases">
        <title>Sequencing the genomes of 1000 actinobacteria strains.</title>
        <authorList>
            <person name="Klenk H.-P."/>
        </authorList>
    </citation>
    <scope>NUCLEOTIDE SEQUENCE [LARGE SCALE GENOMIC DNA]</scope>
    <source>
        <strain evidence="1 2">DSM 44170</strain>
    </source>
</reference>
<dbReference type="EMBL" id="JAMZEC010000001">
    <property type="protein sequence ID" value="MCP2349341.1"/>
    <property type="molecule type" value="Genomic_DNA"/>
</dbReference>
<dbReference type="SUPFAM" id="SSF160104">
    <property type="entry name" value="Acetoacetate decarboxylase-like"/>
    <property type="match status" value="1"/>
</dbReference>
<dbReference type="Pfam" id="PF09844">
    <property type="entry name" value="DUF2071"/>
    <property type="match status" value="1"/>
</dbReference>
<gene>
    <name evidence="1" type="ORF">HD595_005463</name>
</gene>
<dbReference type="InterPro" id="IPR023375">
    <property type="entry name" value="ADC_dom_sf"/>
</dbReference>
<dbReference type="Gene3D" id="2.40.400.10">
    <property type="entry name" value="Acetoacetate decarboxylase-like"/>
    <property type="match status" value="1"/>
</dbReference>
<dbReference type="PANTHER" id="PTHR39186:SF1">
    <property type="entry name" value="DUF2071 DOMAIN-CONTAINING PROTEIN"/>
    <property type="match status" value="1"/>
</dbReference>
<accession>A0ABT1K7C3</accession>